<keyword evidence="3" id="KW-0804">Transcription</keyword>
<evidence type="ECO:0000256" key="2">
    <source>
        <dbReference type="ARBA" id="ARBA00023125"/>
    </source>
</evidence>
<dbReference type="InterPro" id="IPR018060">
    <property type="entry name" value="HTH_AraC"/>
</dbReference>
<dbReference type="SMART" id="SM00342">
    <property type="entry name" value="HTH_ARAC"/>
    <property type="match status" value="1"/>
</dbReference>
<dbReference type="Pfam" id="PF07883">
    <property type="entry name" value="Cupin_2"/>
    <property type="match status" value="1"/>
</dbReference>
<evidence type="ECO:0000256" key="3">
    <source>
        <dbReference type="ARBA" id="ARBA00023163"/>
    </source>
</evidence>
<dbReference type="Proteomes" id="UP000249134">
    <property type="component" value="Chromosome 1"/>
</dbReference>
<dbReference type="STRING" id="1348624.GCA_001591545_00586"/>
<dbReference type="PANTHER" id="PTHR43280:SF2">
    <property type="entry name" value="HTH-TYPE TRANSCRIPTIONAL REGULATOR EXSA"/>
    <property type="match status" value="1"/>
</dbReference>
<dbReference type="InterPro" id="IPR020449">
    <property type="entry name" value="Tscrpt_reg_AraC-type_HTH"/>
</dbReference>
<dbReference type="Gene3D" id="1.10.10.60">
    <property type="entry name" value="Homeodomain-like"/>
    <property type="match status" value="2"/>
</dbReference>
<keyword evidence="6" id="KW-1185">Reference proteome</keyword>
<dbReference type="KEGG" id="blen:NCTC4824_01499"/>
<accession>A0A2X4WD73</accession>
<dbReference type="InterPro" id="IPR009057">
    <property type="entry name" value="Homeodomain-like_sf"/>
</dbReference>
<evidence type="ECO:0000259" key="4">
    <source>
        <dbReference type="PROSITE" id="PS01124"/>
    </source>
</evidence>
<dbReference type="InterPro" id="IPR018062">
    <property type="entry name" value="HTH_AraC-typ_CS"/>
</dbReference>
<dbReference type="GO" id="GO:0043565">
    <property type="term" value="F:sequence-specific DNA binding"/>
    <property type="evidence" value="ECO:0007669"/>
    <property type="project" value="InterPro"/>
</dbReference>
<keyword evidence="2" id="KW-0238">DNA-binding</keyword>
<evidence type="ECO:0000256" key="1">
    <source>
        <dbReference type="ARBA" id="ARBA00023015"/>
    </source>
</evidence>
<reference evidence="5 6" key="1">
    <citation type="submission" date="2018-06" db="EMBL/GenBank/DDBJ databases">
        <authorList>
            <consortium name="Pathogen Informatics"/>
            <person name="Doyle S."/>
        </authorList>
    </citation>
    <scope>NUCLEOTIDE SEQUENCE [LARGE SCALE GENOMIC DNA]</scope>
    <source>
        <strain evidence="5 6">NCTC4824</strain>
    </source>
</reference>
<dbReference type="InterPro" id="IPR014710">
    <property type="entry name" value="RmlC-like_jellyroll"/>
</dbReference>
<dbReference type="InterPro" id="IPR037923">
    <property type="entry name" value="HTH-like"/>
</dbReference>
<sequence length="298" mass="34012">MEEFERAVDVGMFSLLRPTVNFANKMTAGPGQTWGPRFITDCQLIYVVSGVATLTLGLEIISLHAGECVFYGANSPHKLVASETEPFTFMSIHFDWNTDSPNPSHPLHGIKNCFDTDLNTPNSIYKLNVDDQGEMIFPQHFLMPNMENLFAQIVREYRFEEPGYPLILRGLFIQLLTFIVRHELSGSYLIGEKRKIAPALEAVRKQPDINWSLTELADLCGYHPTYFSSIFKETIGYSPKQYLILERIRKAKQLLLEARKVEEVAIALGYTSIHYFCRNFKTITGLTPTEYKLQSLEL</sequence>
<dbReference type="RefSeq" id="WP_066137106.1">
    <property type="nucleotide sequence ID" value="NZ_CBCSGM010000001.1"/>
</dbReference>
<evidence type="ECO:0000313" key="5">
    <source>
        <dbReference type="EMBL" id="SQI55550.1"/>
    </source>
</evidence>
<gene>
    <name evidence="5" type="primary">btr_3</name>
    <name evidence="5" type="ORF">NCTC4824_01499</name>
</gene>
<protein>
    <submittedName>
        <fullName evidence="5">AraC family transcriptional regulator</fullName>
    </submittedName>
</protein>
<evidence type="ECO:0000313" key="6">
    <source>
        <dbReference type="Proteomes" id="UP000249134"/>
    </source>
</evidence>
<dbReference type="SUPFAM" id="SSF46689">
    <property type="entry name" value="Homeodomain-like"/>
    <property type="match status" value="2"/>
</dbReference>
<dbReference type="InterPro" id="IPR013096">
    <property type="entry name" value="Cupin_2"/>
</dbReference>
<dbReference type="Gene3D" id="2.60.120.10">
    <property type="entry name" value="Jelly Rolls"/>
    <property type="match status" value="1"/>
</dbReference>
<proteinExistence type="predicted"/>
<dbReference type="PROSITE" id="PS00041">
    <property type="entry name" value="HTH_ARAC_FAMILY_1"/>
    <property type="match status" value="2"/>
</dbReference>
<dbReference type="Pfam" id="PF12833">
    <property type="entry name" value="HTH_18"/>
    <property type="match status" value="1"/>
</dbReference>
<feature type="domain" description="HTH araC/xylS-type" evidence="4">
    <location>
        <begin position="194"/>
        <end position="294"/>
    </location>
</feature>
<dbReference type="PANTHER" id="PTHR43280">
    <property type="entry name" value="ARAC-FAMILY TRANSCRIPTIONAL REGULATOR"/>
    <property type="match status" value="1"/>
</dbReference>
<dbReference type="GO" id="GO:0003700">
    <property type="term" value="F:DNA-binding transcription factor activity"/>
    <property type="evidence" value="ECO:0007669"/>
    <property type="project" value="InterPro"/>
</dbReference>
<dbReference type="SUPFAM" id="SSF51215">
    <property type="entry name" value="Regulatory protein AraC"/>
    <property type="match status" value="1"/>
</dbReference>
<organism evidence="5 6">
    <name type="scientific">Lederbergia lenta</name>
    <name type="common">Bacillus lentus</name>
    <dbReference type="NCBI Taxonomy" id="1467"/>
    <lineage>
        <taxon>Bacteria</taxon>
        <taxon>Bacillati</taxon>
        <taxon>Bacillota</taxon>
        <taxon>Bacilli</taxon>
        <taxon>Bacillales</taxon>
        <taxon>Bacillaceae</taxon>
        <taxon>Lederbergia</taxon>
    </lineage>
</organism>
<dbReference type="EMBL" id="LS483476">
    <property type="protein sequence ID" value="SQI55550.1"/>
    <property type="molecule type" value="Genomic_DNA"/>
</dbReference>
<dbReference type="PRINTS" id="PR00032">
    <property type="entry name" value="HTHARAC"/>
</dbReference>
<dbReference type="PROSITE" id="PS01124">
    <property type="entry name" value="HTH_ARAC_FAMILY_2"/>
    <property type="match status" value="1"/>
</dbReference>
<name>A0A2X4WD73_LEDLE</name>
<dbReference type="AlphaFoldDB" id="A0A2X4WD73"/>
<keyword evidence="1" id="KW-0805">Transcription regulation</keyword>